<organism evidence="2 3">
    <name type="scientific">Claviceps africana</name>
    <dbReference type="NCBI Taxonomy" id="83212"/>
    <lineage>
        <taxon>Eukaryota</taxon>
        <taxon>Fungi</taxon>
        <taxon>Dikarya</taxon>
        <taxon>Ascomycota</taxon>
        <taxon>Pezizomycotina</taxon>
        <taxon>Sordariomycetes</taxon>
        <taxon>Hypocreomycetidae</taxon>
        <taxon>Hypocreales</taxon>
        <taxon>Clavicipitaceae</taxon>
        <taxon>Claviceps</taxon>
    </lineage>
</organism>
<accession>A0A8K0NJ23</accession>
<evidence type="ECO:0008006" key="4">
    <source>
        <dbReference type="Google" id="ProtNLM"/>
    </source>
</evidence>
<dbReference type="Proteomes" id="UP000811619">
    <property type="component" value="Unassembled WGS sequence"/>
</dbReference>
<dbReference type="EMBL" id="SRPY01000273">
    <property type="protein sequence ID" value="KAG5926366.1"/>
    <property type="molecule type" value="Genomic_DNA"/>
</dbReference>
<evidence type="ECO:0000313" key="2">
    <source>
        <dbReference type="EMBL" id="KAG5926366.1"/>
    </source>
</evidence>
<dbReference type="OrthoDB" id="74545at2759"/>
<name>A0A8K0NJ23_9HYPO</name>
<reference evidence="2" key="1">
    <citation type="journal article" date="2020" name="bioRxiv">
        <title>Whole genome comparisons of ergot fungi reveals the divergence and evolution of species within the genus Claviceps are the result of varying mechanisms driving genome evolution and host range expansion.</title>
        <authorList>
            <person name="Wyka S.A."/>
            <person name="Mondo S.J."/>
            <person name="Liu M."/>
            <person name="Dettman J."/>
            <person name="Nalam V."/>
            <person name="Broders K.D."/>
        </authorList>
    </citation>
    <scope>NUCLEOTIDE SEQUENCE</scope>
    <source>
        <strain evidence="2">CCC 489</strain>
    </source>
</reference>
<sequence>MAAGSGSLPTHQQLLSSLVASLSSEPGECSVPQTDDAQRQPHQLDRTSRRRTLLLTLHVLFPSLVLPALELVDNQLVTKLQVRDQDACRDPGPIKTGDDGGGKECLLSPGKNNGLHVVSGPQAPPSAYAVQSSASSRSLGRQLHADALSKVHIVHLAAWNCSCNDFHRNKFFRQVLDDGWSTRASNACSPGSNGNPGASLLPCASVDEKNVPCCKHLLACLIVERLTGSQAKSTGRVFSKSEIATLIAGLQQS</sequence>
<dbReference type="AlphaFoldDB" id="A0A8K0NJ23"/>
<feature type="compositionally biased region" description="Basic and acidic residues" evidence="1">
    <location>
        <begin position="36"/>
        <end position="45"/>
    </location>
</feature>
<protein>
    <recommendedName>
        <fullName evidence="4">SWIM-type domain-containing protein</fullName>
    </recommendedName>
</protein>
<keyword evidence="3" id="KW-1185">Reference proteome</keyword>
<evidence type="ECO:0000313" key="3">
    <source>
        <dbReference type="Proteomes" id="UP000811619"/>
    </source>
</evidence>
<feature type="region of interest" description="Disordered" evidence="1">
    <location>
        <begin position="25"/>
        <end position="45"/>
    </location>
</feature>
<gene>
    <name evidence="2" type="ORF">E4U42_003373</name>
</gene>
<evidence type="ECO:0000256" key="1">
    <source>
        <dbReference type="SAM" id="MobiDB-lite"/>
    </source>
</evidence>
<proteinExistence type="predicted"/>
<comment type="caution">
    <text evidence="2">The sequence shown here is derived from an EMBL/GenBank/DDBJ whole genome shotgun (WGS) entry which is preliminary data.</text>
</comment>